<dbReference type="InterPro" id="IPR025166">
    <property type="entry name" value="Integrase_DNA_bind_dom"/>
</dbReference>
<dbReference type="InterPro" id="IPR002104">
    <property type="entry name" value="Integrase_catalytic"/>
</dbReference>
<evidence type="ECO:0000256" key="4">
    <source>
        <dbReference type="ARBA" id="ARBA00023172"/>
    </source>
</evidence>
<dbReference type="Proteomes" id="UP000176562">
    <property type="component" value="Chromosome"/>
</dbReference>
<sequence length="384" mass="42874">MPKLTKRIVDAAEAQSAEYFVWDSDIPGFGLRVLPSGRKGYVVQYRAGRRSRRISLGPSTVLTCEQARTRAITIVAAARNGQDPAAERDAGRKAITITELAERFDKEHIAIRVKASTGKEYRRNLQRFILPALGQLTVTGVTRADIAKFHHDLRHIPYQANRCLEVISKMFSLSEMWGLRPDGTNPRKHIRKYPEEKRERFLSAAELRRIGEVLREMESEGVELPSAILAARLLILTGCRLNEIMTLKWSYVDLDIPALRLPDSKTGAKVVHVGQPVVDLLRDAQRIDGNPWLITGTLPGKPLSDLQPFWQRVRARAGVKDVRIHDLRHTFASTAVASGQGLPMIGKLLGHTQVQTTARYAHLAAEPVRMAADVVAQNLRQSLG</sequence>
<dbReference type="PANTHER" id="PTHR30629">
    <property type="entry name" value="PROPHAGE INTEGRASE"/>
    <property type="match status" value="1"/>
</dbReference>
<dbReference type="SUPFAM" id="SSF56349">
    <property type="entry name" value="DNA breaking-rejoining enzymes"/>
    <property type="match status" value="1"/>
</dbReference>
<gene>
    <name evidence="6" type="ORF">LPB142_15805</name>
</gene>
<dbReference type="CDD" id="cd00796">
    <property type="entry name" value="INT_Rci_Hp1_C"/>
    <property type="match status" value="1"/>
</dbReference>
<evidence type="ECO:0000256" key="2">
    <source>
        <dbReference type="ARBA" id="ARBA00022908"/>
    </source>
</evidence>
<evidence type="ECO:0000313" key="6">
    <source>
        <dbReference type="EMBL" id="AOZ70615.1"/>
    </source>
</evidence>
<reference evidence="6 7" key="1">
    <citation type="submission" date="2016-10" db="EMBL/GenBank/DDBJ databases">
        <title>Rhodobacter sp. LPB0142, isolated from sea water.</title>
        <authorList>
            <person name="Kim E."/>
            <person name="Yi H."/>
        </authorList>
    </citation>
    <scope>NUCLEOTIDE SEQUENCE [LARGE SCALE GENOMIC DNA]</scope>
    <source>
        <strain evidence="6 7">LPB0142</strain>
    </source>
</reference>
<dbReference type="STRING" id="1850250.LPB142_15805"/>
<protein>
    <submittedName>
        <fullName evidence="6">Integrase</fullName>
    </submittedName>
</protein>
<accession>A0A1D9MFF8</accession>
<keyword evidence="3" id="KW-0238">DNA-binding</keyword>
<name>A0A1D9MFF8_9RHOB</name>
<feature type="domain" description="Tyr recombinase" evidence="5">
    <location>
        <begin position="197"/>
        <end position="373"/>
    </location>
</feature>
<evidence type="ECO:0000313" key="7">
    <source>
        <dbReference type="Proteomes" id="UP000176562"/>
    </source>
</evidence>
<dbReference type="EMBL" id="CP017781">
    <property type="protein sequence ID" value="AOZ70615.1"/>
    <property type="molecule type" value="Genomic_DNA"/>
</dbReference>
<dbReference type="KEGG" id="rhp:LPB142_15805"/>
<dbReference type="AlphaFoldDB" id="A0A1D9MFF8"/>
<dbReference type="GO" id="GO:0015074">
    <property type="term" value="P:DNA integration"/>
    <property type="evidence" value="ECO:0007669"/>
    <property type="project" value="UniProtKB-KW"/>
</dbReference>
<dbReference type="RefSeq" id="WP_071166949.1">
    <property type="nucleotide sequence ID" value="NZ_CP017781.1"/>
</dbReference>
<dbReference type="InterPro" id="IPR010998">
    <property type="entry name" value="Integrase_recombinase_N"/>
</dbReference>
<dbReference type="InterPro" id="IPR050808">
    <property type="entry name" value="Phage_Integrase"/>
</dbReference>
<keyword evidence="4" id="KW-0233">DNA recombination</keyword>
<comment type="similarity">
    <text evidence="1">Belongs to the 'phage' integrase family.</text>
</comment>
<evidence type="ECO:0000256" key="1">
    <source>
        <dbReference type="ARBA" id="ARBA00008857"/>
    </source>
</evidence>
<proteinExistence type="inferred from homology"/>
<organism evidence="6 7">
    <name type="scientific">Rhodobacter xanthinilyticus</name>
    <dbReference type="NCBI Taxonomy" id="1850250"/>
    <lineage>
        <taxon>Bacteria</taxon>
        <taxon>Pseudomonadati</taxon>
        <taxon>Pseudomonadota</taxon>
        <taxon>Alphaproteobacteria</taxon>
        <taxon>Rhodobacterales</taxon>
        <taxon>Rhodobacter group</taxon>
        <taxon>Rhodobacter</taxon>
    </lineage>
</organism>
<dbReference type="InterPro" id="IPR013762">
    <property type="entry name" value="Integrase-like_cat_sf"/>
</dbReference>
<evidence type="ECO:0000259" key="5">
    <source>
        <dbReference type="PROSITE" id="PS51898"/>
    </source>
</evidence>
<dbReference type="Gene3D" id="3.30.160.390">
    <property type="entry name" value="Integrase, DNA-binding domain"/>
    <property type="match status" value="1"/>
</dbReference>
<dbReference type="Pfam" id="PF13356">
    <property type="entry name" value="Arm-DNA-bind_3"/>
    <property type="match status" value="1"/>
</dbReference>
<dbReference type="Gene3D" id="1.10.150.130">
    <property type="match status" value="1"/>
</dbReference>
<evidence type="ECO:0000256" key="3">
    <source>
        <dbReference type="ARBA" id="ARBA00023125"/>
    </source>
</evidence>
<dbReference type="InterPro" id="IPR011010">
    <property type="entry name" value="DNA_brk_join_enz"/>
</dbReference>
<dbReference type="Gene3D" id="1.10.443.10">
    <property type="entry name" value="Intergrase catalytic core"/>
    <property type="match status" value="1"/>
</dbReference>
<dbReference type="PANTHER" id="PTHR30629:SF2">
    <property type="entry name" value="PROPHAGE INTEGRASE INTS-RELATED"/>
    <property type="match status" value="1"/>
</dbReference>
<dbReference type="GO" id="GO:0006310">
    <property type="term" value="P:DNA recombination"/>
    <property type="evidence" value="ECO:0007669"/>
    <property type="project" value="UniProtKB-KW"/>
</dbReference>
<dbReference type="Pfam" id="PF00589">
    <property type="entry name" value="Phage_integrase"/>
    <property type="match status" value="1"/>
</dbReference>
<keyword evidence="2" id="KW-0229">DNA integration</keyword>
<dbReference type="InterPro" id="IPR038488">
    <property type="entry name" value="Integrase_DNA-bd_sf"/>
</dbReference>
<keyword evidence="7" id="KW-1185">Reference proteome</keyword>
<dbReference type="GO" id="GO:0003677">
    <property type="term" value="F:DNA binding"/>
    <property type="evidence" value="ECO:0007669"/>
    <property type="project" value="UniProtKB-KW"/>
</dbReference>
<dbReference type="PROSITE" id="PS51898">
    <property type="entry name" value="TYR_RECOMBINASE"/>
    <property type="match status" value="1"/>
</dbReference>